<proteinExistence type="predicted"/>
<name>A0AA39XSM2_9PEZI</name>
<dbReference type="EMBL" id="JAULSV010000007">
    <property type="protein sequence ID" value="KAK0639498.1"/>
    <property type="molecule type" value="Genomic_DNA"/>
</dbReference>
<keyword evidence="1" id="KW-0812">Transmembrane</keyword>
<protein>
    <submittedName>
        <fullName evidence="2">Uncharacterized protein</fullName>
    </submittedName>
</protein>
<keyword evidence="1" id="KW-0472">Membrane</keyword>
<dbReference type="AlphaFoldDB" id="A0AA39XSM2"/>
<keyword evidence="3" id="KW-1185">Reference proteome</keyword>
<keyword evidence="1" id="KW-1133">Transmembrane helix</keyword>
<evidence type="ECO:0000313" key="3">
    <source>
        <dbReference type="Proteomes" id="UP001174936"/>
    </source>
</evidence>
<feature type="transmembrane region" description="Helical" evidence="1">
    <location>
        <begin position="85"/>
        <end position="103"/>
    </location>
</feature>
<organism evidence="2 3">
    <name type="scientific">Cercophora newfieldiana</name>
    <dbReference type="NCBI Taxonomy" id="92897"/>
    <lineage>
        <taxon>Eukaryota</taxon>
        <taxon>Fungi</taxon>
        <taxon>Dikarya</taxon>
        <taxon>Ascomycota</taxon>
        <taxon>Pezizomycotina</taxon>
        <taxon>Sordariomycetes</taxon>
        <taxon>Sordariomycetidae</taxon>
        <taxon>Sordariales</taxon>
        <taxon>Lasiosphaeriaceae</taxon>
        <taxon>Cercophora</taxon>
    </lineage>
</organism>
<evidence type="ECO:0000256" key="1">
    <source>
        <dbReference type="SAM" id="Phobius"/>
    </source>
</evidence>
<comment type="caution">
    <text evidence="2">The sequence shown here is derived from an EMBL/GenBank/DDBJ whole genome shotgun (WGS) entry which is preliminary data.</text>
</comment>
<accession>A0AA39XSM2</accession>
<reference evidence="2" key="1">
    <citation type="submission" date="2023-06" db="EMBL/GenBank/DDBJ databases">
        <title>Genome-scale phylogeny and comparative genomics of the fungal order Sordariales.</title>
        <authorList>
            <consortium name="Lawrence Berkeley National Laboratory"/>
            <person name="Hensen N."/>
            <person name="Bonometti L."/>
            <person name="Westerberg I."/>
            <person name="Brannstrom I.O."/>
            <person name="Guillou S."/>
            <person name="Cros-Aarteil S."/>
            <person name="Calhoun S."/>
            <person name="Haridas S."/>
            <person name="Kuo A."/>
            <person name="Mondo S."/>
            <person name="Pangilinan J."/>
            <person name="Riley R."/>
            <person name="Labutti K."/>
            <person name="Andreopoulos B."/>
            <person name="Lipzen A."/>
            <person name="Chen C."/>
            <person name="Yanf M."/>
            <person name="Daum C."/>
            <person name="Ng V."/>
            <person name="Clum A."/>
            <person name="Steindorff A."/>
            <person name="Ohm R."/>
            <person name="Martin F."/>
            <person name="Silar P."/>
            <person name="Natvig D."/>
            <person name="Lalanne C."/>
            <person name="Gautier V."/>
            <person name="Ament-Velasquez S.L."/>
            <person name="Kruys A."/>
            <person name="Hutchinson M.I."/>
            <person name="Powell A.J."/>
            <person name="Barry K."/>
            <person name="Miller A.N."/>
            <person name="Grigoriev I.V."/>
            <person name="Debuchy R."/>
            <person name="Gladieux P."/>
            <person name="Thoren M.H."/>
            <person name="Johannesson H."/>
        </authorList>
    </citation>
    <scope>NUCLEOTIDE SEQUENCE</scope>
    <source>
        <strain evidence="2">SMH2532-1</strain>
    </source>
</reference>
<gene>
    <name evidence="2" type="ORF">B0T16DRAFT_518376</name>
</gene>
<evidence type="ECO:0000313" key="2">
    <source>
        <dbReference type="EMBL" id="KAK0639498.1"/>
    </source>
</evidence>
<sequence length="459" mass="51054">MSMTTFISKTASAASTEITSSGYFPGFNSTLNPCKLENFTNYTDGNITCTTTIWVTRRPTPTPTVPFPSLPTGTPSIWNQHIGGMNVAGFIIIMIIFGTVVLADNATFLCPQSLEDKAAHRWLRYLRLEPLHLGARNAAAHLFQKHHHGTERSSQVEGLEEEGGFVIPRHHDDIEDIKNCRLVCQKFRDLGAEMLVRIVTVDIRGRSLNRLAEISRHPTIRRGVRAVRVALGSLQHRGHSPVSEAVWKASAAYLATWRTEDQDAHLALLNLMRQKRKKIYEDHNQQLQNGNFTESIADSVARMLNSRQLIFTDNFFLPNSSAGAQQLAFDDRHNPLMVSGKEIYERIYSHTLEFDTYPTGSSAKQQCAMIFDLPAALSRASLVTMQSYSSLCEVVLGGFCIRQHNFLGFLQLLPPSLDHYSMTRIGLLGGSWAKVLDALRTSLGTSLGVLRGLKIESGG</sequence>
<dbReference type="Proteomes" id="UP001174936">
    <property type="component" value="Unassembled WGS sequence"/>
</dbReference>